<keyword evidence="2 4" id="KW-0689">Ribosomal protein</keyword>
<dbReference type="PANTHER" id="PTHR11655">
    <property type="entry name" value="60S/50S RIBOSOMAL PROTEIN L6/L9"/>
    <property type="match status" value="1"/>
</dbReference>
<keyword evidence="7" id="KW-1185">Reference proteome</keyword>
<dbReference type="Proteomes" id="UP000824890">
    <property type="component" value="Unassembled WGS sequence"/>
</dbReference>
<evidence type="ECO:0000256" key="1">
    <source>
        <dbReference type="ARBA" id="ARBA00009356"/>
    </source>
</evidence>
<dbReference type="SUPFAM" id="SSF56053">
    <property type="entry name" value="Ribosomal protein L6"/>
    <property type="match status" value="2"/>
</dbReference>
<accession>A0ABQ8E7F9</accession>
<organism evidence="6 7">
    <name type="scientific">Brassica napus</name>
    <name type="common">Rape</name>
    <dbReference type="NCBI Taxonomy" id="3708"/>
    <lineage>
        <taxon>Eukaryota</taxon>
        <taxon>Viridiplantae</taxon>
        <taxon>Streptophyta</taxon>
        <taxon>Embryophyta</taxon>
        <taxon>Tracheophyta</taxon>
        <taxon>Spermatophyta</taxon>
        <taxon>Magnoliopsida</taxon>
        <taxon>eudicotyledons</taxon>
        <taxon>Gunneridae</taxon>
        <taxon>Pentapetalae</taxon>
        <taxon>rosids</taxon>
        <taxon>malvids</taxon>
        <taxon>Brassicales</taxon>
        <taxon>Brassicaceae</taxon>
        <taxon>Brassiceae</taxon>
        <taxon>Brassica</taxon>
    </lineage>
</organism>
<evidence type="ECO:0000259" key="5">
    <source>
        <dbReference type="Pfam" id="PF00347"/>
    </source>
</evidence>
<dbReference type="InterPro" id="IPR036789">
    <property type="entry name" value="Ribosomal_uL6-like_a/b-dom_sf"/>
</dbReference>
<dbReference type="NCBIfam" id="TIGR03654">
    <property type="entry name" value="L6_bact"/>
    <property type="match status" value="1"/>
</dbReference>
<comment type="caution">
    <text evidence="6">The sequence shown here is derived from an EMBL/GenBank/DDBJ whole genome shotgun (WGS) entry which is preliminary data.</text>
</comment>
<evidence type="ECO:0000313" key="6">
    <source>
        <dbReference type="EMBL" id="KAH0937579.1"/>
    </source>
</evidence>
<proteinExistence type="inferred from homology"/>
<evidence type="ECO:0000256" key="4">
    <source>
        <dbReference type="RuleBase" id="RU003869"/>
    </source>
</evidence>
<dbReference type="Pfam" id="PF00347">
    <property type="entry name" value="Ribosomal_L6"/>
    <property type="match status" value="2"/>
</dbReference>
<evidence type="ECO:0000256" key="3">
    <source>
        <dbReference type="ARBA" id="ARBA00023274"/>
    </source>
</evidence>
<sequence>MASSFLSCFLPRYYGLSGFRECVYVRRLVVVSKDLRCPLAFVLFWLKSLGFLGDRRRLLKVSTTPFAQVGVSAKTTKRKESRIGKQPIAVPSNVTISIQGQDLKVKGPLGELALTYPPEVELTEEDSGFLRVRKTMETRRAKEMHGLFRTLTDNMVVGVSKGFEKTLELKGVGYRAMVQGKELVLNLGFSHPVKIEIPDSLKVKVDKKIIIFGKGEKVKITIVIVSGYDKCEIGQFAATVRKWRPAEPYKRIGVCYSDEIVHRKKGKDRTNK</sequence>
<protein>
    <recommendedName>
        <fullName evidence="5">Large ribosomal subunit protein uL6 alpha-beta domain-containing protein</fullName>
    </recommendedName>
</protein>
<feature type="domain" description="Large ribosomal subunit protein uL6 alpha-beta" evidence="5">
    <location>
        <begin position="171"/>
        <end position="256"/>
    </location>
</feature>
<dbReference type="Gene3D" id="3.90.930.12">
    <property type="entry name" value="Ribosomal protein L6, alpha-beta domain"/>
    <property type="match status" value="2"/>
</dbReference>
<feature type="domain" description="Large ribosomal subunit protein uL6 alpha-beta" evidence="5">
    <location>
        <begin position="90"/>
        <end position="162"/>
    </location>
</feature>
<name>A0ABQ8E7F9_BRANA</name>
<dbReference type="InterPro" id="IPR019906">
    <property type="entry name" value="Ribosomal_uL6_bac-type"/>
</dbReference>
<dbReference type="InterPro" id="IPR020040">
    <property type="entry name" value="Ribosomal_uL6_a/b-dom"/>
</dbReference>
<reference evidence="6 7" key="1">
    <citation type="submission" date="2021-05" db="EMBL/GenBank/DDBJ databases">
        <title>Genome Assembly of Synthetic Allotetraploid Brassica napus Reveals Homoeologous Exchanges between Subgenomes.</title>
        <authorList>
            <person name="Davis J.T."/>
        </authorList>
    </citation>
    <scope>NUCLEOTIDE SEQUENCE [LARGE SCALE GENOMIC DNA]</scope>
    <source>
        <strain evidence="7">cv. Da-Ae</strain>
        <tissue evidence="6">Seedling</tissue>
    </source>
</reference>
<evidence type="ECO:0000313" key="7">
    <source>
        <dbReference type="Proteomes" id="UP000824890"/>
    </source>
</evidence>
<dbReference type="PANTHER" id="PTHR11655:SF39">
    <property type="entry name" value="GENOME ASSEMBLY, CHROMOSOME: A02"/>
    <property type="match status" value="1"/>
</dbReference>
<dbReference type="PRINTS" id="PR00059">
    <property type="entry name" value="RIBOSOMALL6"/>
</dbReference>
<comment type="similarity">
    <text evidence="1 4">Belongs to the universal ribosomal protein uL6 family.</text>
</comment>
<evidence type="ECO:0000256" key="2">
    <source>
        <dbReference type="ARBA" id="ARBA00022980"/>
    </source>
</evidence>
<keyword evidence="3 4" id="KW-0687">Ribonucleoprotein</keyword>
<gene>
    <name evidence="6" type="ORF">HID58_005040</name>
</gene>
<dbReference type="EMBL" id="JAGKQM010000002">
    <property type="protein sequence ID" value="KAH0937579.1"/>
    <property type="molecule type" value="Genomic_DNA"/>
</dbReference>
<dbReference type="HAMAP" id="MF_01365_B">
    <property type="entry name" value="Ribosomal_uL6_B"/>
    <property type="match status" value="1"/>
</dbReference>
<dbReference type="InterPro" id="IPR000702">
    <property type="entry name" value="Ribosomal_uL6-like"/>
</dbReference>